<feature type="coiled-coil region" evidence="1">
    <location>
        <begin position="196"/>
        <end position="223"/>
    </location>
</feature>
<organism evidence="3 4">
    <name type="scientific">Microbulbifer donghaiensis</name>
    <dbReference type="NCBI Taxonomy" id="494016"/>
    <lineage>
        <taxon>Bacteria</taxon>
        <taxon>Pseudomonadati</taxon>
        <taxon>Pseudomonadota</taxon>
        <taxon>Gammaproteobacteria</taxon>
        <taxon>Cellvibrionales</taxon>
        <taxon>Microbulbiferaceae</taxon>
        <taxon>Microbulbifer</taxon>
    </lineage>
</organism>
<gene>
    <name evidence="3" type="ORF">SAMN04487965_1858</name>
</gene>
<keyword evidence="2" id="KW-0732">Signal</keyword>
<protein>
    <recommendedName>
        <fullName evidence="5">Lipoprotein</fullName>
    </recommendedName>
</protein>
<feature type="signal peptide" evidence="2">
    <location>
        <begin position="1"/>
        <end position="25"/>
    </location>
</feature>
<evidence type="ECO:0000256" key="1">
    <source>
        <dbReference type="SAM" id="Coils"/>
    </source>
</evidence>
<feature type="chain" id="PRO_5012024991" description="Lipoprotein" evidence="2">
    <location>
        <begin position="26"/>
        <end position="228"/>
    </location>
</feature>
<dbReference type="OrthoDB" id="5733793at2"/>
<keyword evidence="1" id="KW-0175">Coiled coil</keyword>
<accession>A0A1M5AGK6</accession>
<proteinExistence type="predicted"/>
<dbReference type="RefSeq" id="WP_073273909.1">
    <property type="nucleotide sequence ID" value="NZ_FQVA01000001.1"/>
</dbReference>
<dbReference type="EMBL" id="FQVA01000001">
    <property type="protein sequence ID" value="SHF29411.1"/>
    <property type="molecule type" value="Genomic_DNA"/>
</dbReference>
<dbReference type="STRING" id="494016.SAMN04487965_1858"/>
<sequence>MHYLSFFRPAQIGLLLLCINSAAIAQSGFFGAGDDEYIPSLTLVPAEIAVDVPTPVQGNNLALLLAQADGGNSLSALKEQAAQKFSTRLQREYHSQLEEFFADEEVPLVQQNGMLSLRTSISLSVSKQLNDLKDSGKYELERGTLELSGDFHYRLQNAAGSTLSEQRIDIGSLRITEKYRVKTPHDGGEVEDTTNAAIEEALVEMVKRLLDRAEDQLEADQLQALAAR</sequence>
<reference evidence="4" key="1">
    <citation type="submission" date="2016-11" db="EMBL/GenBank/DDBJ databases">
        <authorList>
            <person name="Varghese N."/>
            <person name="Submissions S."/>
        </authorList>
    </citation>
    <scope>NUCLEOTIDE SEQUENCE [LARGE SCALE GENOMIC DNA]</scope>
    <source>
        <strain evidence="4">CGMCC 1.7063</strain>
    </source>
</reference>
<dbReference type="Proteomes" id="UP000184170">
    <property type="component" value="Unassembled WGS sequence"/>
</dbReference>
<evidence type="ECO:0000313" key="3">
    <source>
        <dbReference type="EMBL" id="SHF29411.1"/>
    </source>
</evidence>
<dbReference type="AlphaFoldDB" id="A0A1M5AGK6"/>
<evidence type="ECO:0000256" key="2">
    <source>
        <dbReference type="SAM" id="SignalP"/>
    </source>
</evidence>
<evidence type="ECO:0000313" key="4">
    <source>
        <dbReference type="Proteomes" id="UP000184170"/>
    </source>
</evidence>
<evidence type="ECO:0008006" key="5">
    <source>
        <dbReference type="Google" id="ProtNLM"/>
    </source>
</evidence>
<keyword evidence="4" id="KW-1185">Reference proteome</keyword>
<name>A0A1M5AGK6_9GAMM</name>